<gene>
    <name evidence="1" type="ORF">BA1DRAFT_00870</name>
</gene>
<dbReference type="RefSeq" id="WP_036776352.1">
    <property type="nucleotide sequence ID" value="NZ_CAWLTM010000106.1"/>
</dbReference>
<evidence type="ECO:0000313" key="2">
    <source>
        <dbReference type="Proteomes" id="UP000023464"/>
    </source>
</evidence>
<protein>
    <submittedName>
        <fullName evidence="1">Uncharacterized protein</fullName>
    </submittedName>
</protein>
<dbReference type="AlphaFoldDB" id="A0A022PLT3"/>
<sequence length="81" mass="9428">MAEYNTLSRYSLTINSFFPTQLAETVKSSDISCIVADNKFHYLLTNKAISYYYKRNARLKGVTHGNKYQHANSETMFFLPY</sequence>
<reference evidence="1 2" key="1">
    <citation type="submission" date="2014-03" db="EMBL/GenBank/DDBJ databases">
        <title>Draft Genome of Photorhabdus luminescens BA1, an Egyptian Isolate.</title>
        <authorList>
            <person name="Ghazal S."/>
            <person name="Hurst S.G.IV."/>
            <person name="Morris K."/>
            <person name="Thomas K."/>
            <person name="Tisa L.S."/>
        </authorList>
    </citation>
    <scope>NUCLEOTIDE SEQUENCE [LARGE SCALE GENOMIC DNA]</scope>
    <source>
        <strain evidence="1 2">BA1</strain>
    </source>
</reference>
<comment type="caution">
    <text evidence="1">The sequence shown here is derived from an EMBL/GenBank/DDBJ whole genome shotgun (WGS) entry which is preliminary data.</text>
</comment>
<keyword evidence="2" id="KW-1185">Reference proteome</keyword>
<name>A0A022PLT3_9GAMM</name>
<dbReference type="EMBL" id="JFGV01000009">
    <property type="protein sequence ID" value="EYU16586.1"/>
    <property type="molecule type" value="Genomic_DNA"/>
</dbReference>
<organism evidence="1 2">
    <name type="scientific">Photorhabdus aegyptia</name>
    <dbReference type="NCBI Taxonomy" id="2805098"/>
    <lineage>
        <taxon>Bacteria</taxon>
        <taxon>Pseudomonadati</taxon>
        <taxon>Pseudomonadota</taxon>
        <taxon>Gammaproteobacteria</taxon>
        <taxon>Enterobacterales</taxon>
        <taxon>Morganellaceae</taxon>
        <taxon>Photorhabdus</taxon>
    </lineage>
</organism>
<proteinExistence type="predicted"/>
<dbReference type="Proteomes" id="UP000023464">
    <property type="component" value="Unassembled WGS sequence"/>
</dbReference>
<evidence type="ECO:0000313" key="1">
    <source>
        <dbReference type="EMBL" id="EYU16586.1"/>
    </source>
</evidence>
<accession>A0A022PLT3</accession>